<evidence type="ECO:0000256" key="5">
    <source>
        <dbReference type="PROSITE-ProRule" id="PRU00091"/>
    </source>
</evidence>
<dbReference type="InterPro" id="IPR057321">
    <property type="entry name" value="RFX1-4/6/8-like_BCD"/>
</dbReference>
<dbReference type="Gene3D" id="1.10.10.10">
    <property type="entry name" value="Winged helix-like DNA-binding domain superfamily/Winged helix DNA-binding domain"/>
    <property type="match status" value="1"/>
</dbReference>
<dbReference type="Pfam" id="PF02257">
    <property type="entry name" value="RFX_DNA_binding"/>
    <property type="match status" value="1"/>
</dbReference>
<keyword evidence="1" id="KW-0479">Metal-binding</keyword>
<dbReference type="PROSITE" id="PS51526">
    <property type="entry name" value="RFX_DBD"/>
    <property type="match status" value="1"/>
</dbReference>
<reference evidence="9 10" key="1">
    <citation type="journal article" date="2022" name="Front. Cell. Infect. Microbiol.">
        <title>The Genomes of Two Strains of Taenia crassiceps the Animal Model for the Study of Human Cysticercosis.</title>
        <authorList>
            <person name="Bobes R.J."/>
            <person name="Estrada K."/>
            <person name="Rios-Valencia D.G."/>
            <person name="Calderon-Gallegos A."/>
            <person name="de la Torre P."/>
            <person name="Carrero J.C."/>
            <person name="Sanchez-Flores A."/>
            <person name="Laclette J.P."/>
        </authorList>
    </citation>
    <scope>NUCLEOTIDE SEQUENCE [LARGE SCALE GENOMIC DNA]</scope>
    <source>
        <strain evidence="9">WFUcys</strain>
    </source>
</reference>
<keyword evidence="3" id="KW-0862">Zinc</keyword>
<dbReference type="SUPFAM" id="SSF46785">
    <property type="entry name" value="Winged helix' DNA-binding domain"/>
    <property type="match status" value="1"/>
</dbReference>
<evidence type="ECO:0000256" key="1">
    <source>
        <dbReference type="ARBA" id="ARBA00022723"/>
    </source>
</evidence>
<feature type="region of interest" description="Disordered" evidence="6">
    <location>
        <begin position="1493"/>
        <end position="1517"/>
    </location>
</feature>
<feature type="region of interest" description="Disordered" evidence="6">
    <location>
        <begin position="1052"/>
        <end position="1108"/>
    </location>
</feature>
<dbReference type="Pfam" id="PF01363">
    <property type="entry name" value="FYVE"/>
    <property type="match status" value="1"/>
</dbReference>
<feature type="region of interest" description="Disordered" evidence="6">
    <location>
        <begin position="552"/>
        <end position="577"/>
    </location>
</feature>
<feature type="region of interest" description="Disordered" evidence="6">
    <location>
        <begin position="1687"/>
        <end position="1714"/>
    </location>
</feature>
<comment type="caution">
    <text evidence="9">The sequence shown here is derived from an EMBL/GenBank/DDBJ whole genome shotgun (WGS) entry which is preliminary data.</text>
</comment>
<dbReference type="Proteomes" id="UP001651158">
    <property type="component" value="Unassembled WGS sequence"/>
</dbReference>
<dbReference type="InterPro" id="IPR017455">
    <property type="entry name" value="Znf_FYVE-rel"/>
</dbReference>
<dbReference type="InterPro" id="IPR036390">
    <property type="entry name" value="WH_DNA-bd_sf"/>
</dbReference>
<evidence type="ECO:0000256" key="4">
    <source>
        <dbReference type="ARBA" id="ARBA00023125"/>
    </source>
</evidence>
<evidence type="ECO:0000259" key="8">
    <source>
        <dbReference type="PROSITE" id="PS51526"/>
    </source>
</evidence>
<feature type="compositionally biased region" description="Acidic residues" evidence="6">
    <location>
        <begin position="620"/>
        <end position="640"/>
    </location>
</feature>
<evidence type="ECO:0000259" key="7">
    <source>
        <dbReference type="PROSITE" id="PS50178"/>
    </source>
</evidence>
<feature type="compositionally biased region" description="Low complexity" evidence="6">
    <location>
        <begin position="1506"/>
        <end position="1516"/>
    </location>
</feature>
<dbReference type="Pfam" id="PF25340">
    <property type="entry name" value="BCD_RFX"/>
    <property type="match status" value="1"/>
</dbReference>
<feature type="region of interest" description="Disordered" evidence="6">
    <location>
        <begin position="611"/>
        <end position="640"/>
    </location>
</feature>
<dbReference type="PANTHER" id="PTHR12619">
    <property type="entry name" value="RFX TRANSCRIPTION FACTOR FAMILY"/>
    <property type="match status" value="1"/>
</dbReference>
<accession>A0ABR4QAR3</accession>
<dbReference type="InterPro" id="IPR039779">
    <property type="entry name" value="RFX-like"/>
</dbReference>
<evidence type="ECO:0000256" key="3">
    <source>
        <dbReference type="ARBA" id="ARBA00022833"/>
    </source>
</evidence>
<keyword evidence="4" id="KW-0238">DNA-binding</keyword>
<name>A0ABR4QAR3_9CEST</name>
<dbReference type="PROSITE" id="PS50178">
    <property type="entry name" value="ZF_FYVE"/>
    <property type="match status" value="1"/>
</dbReference>
<evidence type="ECO:0000313" key="9">
    <source>
        <dbReference type="EMBL" id="KAL5106540.1"/>
    </source>
</evidence>
<dbReference type="Gene3D" id="3.30.40.10">
    <property type="entry name" value="Zinc/RING finger domain, C3HC4 (zinc finger)"/>
    <property type="match status" value="1"/>
</dbReference>
<organism evidence="9 10">
    <name type="scientific">Taenia crassiceps</name>
    <dbReference type="NCBI Taxonomy" id="6207"/>
    <lineage>
        <taxon>Eukaryota</taxon>
        <taxon>Metazoa</taxon>
        <taxon>Spiralia</taxon>
        <taxon>Lophotrochozoa</taxon>
        <taxon>Platyhelminthes</taxon>
        <taxon>Cestoda</taxon>
        <taxon>Eucestoda</taxon>
        <taxon>Cyclophyllidea</taxon>
        <taxon>Taeniidae</taxon>
        <taxon>Taenia</taxon>
    </lineage>
</organism>
<feature type="compositionally biased region" description="Basic and acidic residues" evidence="6">
    <location>
        <begin position="1687"/>
        <end position="1696"/>
    </location>
</feature>
<keyword evidence="2 5" id="KW-0863">Zinc-finger</keyword>
<dbReference type="InterPro" id="IPR011011">
    <property type="entry name" value="Znf_FYVE_PHD"/>
</dbReference>
<proteinExistence type="predicted"/>
<dbReference type="InterPro" id="IPR000306">
    <property type="entry name" value="Znf_FYVE"/>
</dbReference>
<dbReference type="PANTHER" id="PTHR12619:SF33">
    <property type="entry name" value="RFX, ISOFORM H"/>
    <property type="match status" value="1"/>
</dbReference>
<evidence type="ECO:0000256" key="6">
    <source>
        <dbReference type="SAM" id="MobiDB-lite"/>
    </source>
</evidence>
<dbReference type="EMBL" id="JAKROA010000005">
    <property type="protein sequence ID" value="KAL5106540.1"/>
    <property type="molecule type" value="Genomic_DNA"/>
</dbReference>
<evidence type="ECO:0000313" key="10">
    <source>
        <dbReference type="Proteomes" id="UP001651158"/>
    </source>
</evidence>
<dbReference type="SMART" id="SM00064">
    <property type="entry name" value="FYVE"/>
    <property type="match status" value="1"/>
</dbReference>
<protein>
    <submittedName>
        <fullName evidence="9">Transcription factor RFX3</fullName>
    </submittedName>
</protein>
<keyword evidence="10" id="KW-1185">Reference proteome</keyword>
<dbReference type="InterPro" id="IPR036388">
    <property type="entry name" value="WH-like_DNA-bd_sf"/>
</dbReference>
<feature type="domain" description="FYVE-type" evidence="7">
    <location>
        <begin position="658"/>
        <end position="733"/>
    </location>
</feature>
<feature type="domain" description="RFX-type winged-helix" evidence="8">
    <location>
        <begin position="935"/>
        <end position="1010"/>
    </location>
</feature>
<feature type="compositionally biased region" description="Low complexity" evidence="6">
    <location>
        <begin position="1052"/>
        <end position="1100"/>
    </location>
</feature>
<evidence type="ECO:0000256" key="2">
    <source>
        <dbReference type="ARBA" id="ARBA00022771"/>
    </source>
</evidence>
<gene>
    <name evidence="9" type="ORF">TcWFU_000769</name>
</gene>
<dbReference type="InterPro" id="IPR003150">
    <property type="entry name" value="DNA-bd_RFX"/>
</dbReference>
<dbReference type="SUPFAM" id="SSF57903">
    <property type="entry name" value="FYVE/PHD zinc finger"/>
    <property type="match status" value="1"/>
</dbReference>
<sequence>MGTWLMSGETLEAIYRFHECSVRSQIEEAKLLHLNSSLVYGAIENSRKRLVRSLLKLIRACVAEPLRHQRHFRMKYTEELNLATLEESLVSTANKVLDMAPTDRSLVTVRPIARTFLVTLARVQTQVATVVELTAKQGRYLYRKQTSVPSSARSIFNRRNSSPSQLSFFVEAIALEIDPSDIDVGAGRETRGVTKGRLLLPTSTSLPLLHFDPPGEPNGCDRDKIANETTSLIELLIEVDHDMAIFEFALVSSISRRLRTEAEADSVQEVAVLFSETLEWALSVGLIDGRQLSERDPLLFFALPRLAILVGCLLLPNSPIGPNRLNAGSRAPFMFAESTRDLTYLSRQLAVLRADQLWRLACWTSPFGLSDAEARCVDAATATATGGGEGAVKNSTTQPRSLVFGWNTYGLHCIYKCIARVAGNLSSNHPSEYRDILQLAIELNDPCLPTRQNEMPDLEQAPDLQPICPLDDEAAVGCLRDGCIHNVRLADLFDWHGVVASKASKRPFADLFHRRIVDDKTNQMKPGLRSSDSPLEVGVDVVATLDIEKKEDLGEATIDKNGTSAPPPSEASAGTETTSRSILLALLRSTPIEDTIPADPPNPLYPLAPWQPDHFVGVGDADDTDENDDSDAVEDTSEDAESYDVRRWRSGAARIGRECARCKARFLALLRRRHHCRRCGHIFCAACCSEKAPVAALLSAEGCQTPSNNGNGNSGGGGVKMVRVCVECAEFVLSAIVTVAVNDCNPSTEAFISGSLDSRAATATAAAAGSTDASSLVTDSTTNGAVQTLLPTQYIEAASEQTVYTATAVSGGGATGGGSGGSGAGSAGGASGGGGSGQVQYQEYAPIIYTPVCGSQTYYQTVGGQVLASSGFGGAGGSIVGAAAAAAAAGVGSGGGGATQIVTHQGTTYILQSATGALEEDATALSHTAKASPVTVQWLLENYETAEGVSLPRSTLYFHYLQHCHENKLEPMNPASFGKLIRSVFLGLRTRRLGTRGNSKYHYYGIRIKPSSQLNHYVEDPAFALRHYPNYHRQSMEVVAEWKSLTGKSTAASTTSGAVNANPSSAVSGGVRQGSASASGSSGAFGDSTVSSSGSTLGSTRAPGVVGGQNRHQHAQFLGEATSALPNLNEICRSAGLPIPGSDDVELSPRVRNASGSSMISAKKHRLLHLIKFAILYAQSAGNMLDAVVNLDFSSIAGAWKAFWRTGDCSEDSVFEKTLSKDRLYALSKNIVVHQFIRLYDHTFYQSLAEVLIPNVLRPIPSSLTQAIRNFAKHLEVWMREALQDLDPVLLRIKLGAVSALAQTLRRYTSLNHLAQAARAVLKNPAQINQMLIDLSRVDFNNVQEQASWVCQCSDATVAHLEQDFKYILQKQSSLEEWAQWLDTVVTGILRPLEGNNLAYARAAHQLILKWSFYSSMVIRDLTLRSAASFGSFHLIRLLYDEYIFYLVEHKVAAHLGMTPVAVMGEMGRAVTRPHCSLSRATAAALVAPAGASAVESRRSRHDLPTTSSTSNTTATGKGKLEAVLKAVKEVVSPRRLGEGENEIEVEATPEAILTSATTTTTDYDEAAGEADEAAICEAFETEAVFPRPSSSSPSTAVRQAEMEAVGAEGMVEEFLDGEEVEEEEEVDEDDGDENENENAMLCRAHESALLKAAEAAAAEAAVVTTQKTTNGDVGFAEQLNVEEREEERKCMKVEESEPQTQSQQECCDSPPPIVAHATPIRKVVRVTTFEDDGGRSAAGLSIEQSVGLGTSIATAATTTATSLIIPSEAKRPRLT</sequence>
<dbReference type="InterPro" id="IPR013083">
    <property type="entry name" value="Znf_RING/FYVE/PHD"/>
</dbReference>